<dbReference type="AlphaFoldDB" id="A0A3N4IK45"/>
<proteinExistence type="predicted"/>
<feature type="compositionally biased region" description="Basic and acidic residues" evidence="1">
    <location>
        <begin position="388"/>
        <end position="397"/>
    </location>
</feature>
<dbReference type="Pfam" id="PF08549">
    <property type="entry name" value="SWI-SNF_Ssr4_N"/>
    <property type="match status" value="1"/>
</dbReference>
<evidence type="ECO:0000313" key="4">
    <source>
        <dbReference type="EMBL" id="RPA86515.1"/>
    </source>
</evidence>
<protein>
    <submittedName>
        <fullName evidence="4">DUF1750-domain-containing protein</fullName>
    </submittedName>
</protein>
<evidence type="ECO:0000313" key="5">
    <source>
        <dbReference type="Proteomes" id="UP000275078"/>
    </source>
</evidence>
<feature type="region of interest" description="Disordered" evidence="1">
    <location>
        <begin position="96"/>
        <end position="124"/>
    </location>
</feature>
<dbReference type="Pfam" id="PF20497">
    <property type="entry name" value="SWI-SNF_Ssr4_C"/>
    <property type="match status" value="1"/>
</dbReference>
<dbReference type="GO" id="GO:0006338">
    <property type="term" value="P:chromatin remodeling"/>
    <property type="evidence" value="ECO:0007669"/>
    <property type="project" value="InterPro"/>
</dbReference>
<feature type="domain" description="SWI/SNF and RSC complexes subunit Ssr4 N-terminal" evidence="2">
    <location>
        <begin position="3"/>
        <end position="216"/>
    </location>
</feature>
<organism evidence="4 5">
    <name type="scientific">Ascobolus immersus RN42</name>
    <dbReference type="NCBI Taxonomy" id="1160509"/>
    <lineage>
        <taxon>Eukaryota</taxon>
        <taxon>Fungi</taxon>
        <taxon>Dikarya</taxon>
        <taxon>Ascomycota</taxon>
        <taxon>Pezizomycotina</taxon>
        <taxon>Pezizomycetes</taxon>
        <taxon>Pezizales</taxon>
        <taxon>Ascobolaceae</taxon>
        <taxon>Ascobolus</taxon>
    </lineage>
</organism>
<dbReference type="Proteomes" id="UP000275078">
    <property type="component" value="Unassembled WGS sequence"/>
</dbReference>
<feature type="region of interest" description="Disordered" evidence="1">
    <location>
        <begin position="378"/>
        <end position="404"/>
    </location>
</feature>
<evidence type="ECO:0000259" key="3">
    <source>
        <dbReference type="Pfam" id="PF20497"/>
    </source>
</evidence>
<feature type="compositionally biased region" description="Low complexity" evidence="1">
    <location>
        <begin position="576"/>
        <end position="602"/>
    </location>
</feature>
<feature type="compositionally biased region" description="Low complexity" evidence="1">
    <location>
        <begin position="267"/>
        <end position="280"/>
    </location>
</feature>
<evidence type="ECO:0000259" key="2">
    <source>
        <dbReference type="Pfam" id="PF08549"/>
    </source>
</evidence>
<feature type="compositionally biased region" description="Low complexity" evidence="1">
    <location>
        <begin position="534"/>
        <end position="553"/>
    </location>
</feature>
<feature type="compositionally biased region" description="Pro residues" evidence="1">
    <location>
        <begin position="559"/>
        <end position="575"/>
    </location>
</feature>
<feature type="region of interest" description="Disordered" evidence="1">
    <location>
        <begin position="267"/>
        <end position="297"/>
    </location>
</feature>
<feature type="region of interest" description="Disordered" evidence="1">
    <location>
        <begin position="532"/>
        <end position="651"/>
    </location>
</feature>
<dbReference type="STRING" id="1160509.A0A3N4IK45"/>
<dbReference type="InterPro" id="IPR046464">
    <property type="entry name" value="SWI-SNF_Ssr4_C"/>
</dbReference>
<feature type="compositionally biased region" description="Basic residues" evidence="1">
    <location>
        <begin position="103"/>
        <end position="115"/>
    </location>
</feature>
<feature type="compositionally biased region" description="Polar residues" evidence="1">
    <location>
        <begin position="606"/>
        <end position="618"/>
    </location>
</feature>
<accession>A0A3N4IK45</accession>
<dbReference type="InterPro" id="IPR013859">
    <property type="entry name" value="Ssr4_N"/>
</dbReference>
<keyword evidence="5" id="KW-1185">Reference proteome</keyword>
<dbReference type="OrthoDB" id="5321006at2759"/>
<gene>
    <name evidence="4" type="ORF">BJ508DRAFT_372772</name>
</gene>
<sequence>MADPSAAVNHLVHSHFFLASTYAYPKQPNVPLPVVLDMLVKAPQIAQQQAFTWTMLDAPAEGTMLLVMISPQLQNVQTTDGCVWLEAEIPTRIDERGFSSEMKKKKTKKKKRGKERHGQEKAGRDQLTVRARRRYRLLASPQGHPPPNPNLWILHYFASEPLARQSTAQYNQLPPQITTTIQTRQFLANAVRQGLIPQKPFLLTQPNTWPQLNPVLPAPPNPMMPPAAQQPVMAGRNMSPMPMRQGPPPQHQMHPQQQYQYAQQVPVQPGPVPSQAAPPAKRVKHTPPTVMPPQGVHPDNLQLTIDEEEDTSRGDLLDHLSPREIATARYTQHHEWMEQVLGSVYSAHKIQPVELGFGLSGVLEDVTKGLFEQPSLQEVRRRAAPPKPSKDIGVGEKEFEDTEETPALLPDYTPALKELRGRVEAWIKKEDDEVAAMEAAHAARLAAIRKGKALLDLESKLRDKPGVYRFGFETTAPEDGSAPTLVPVSPGDSAEDTALLNSVIAEAESLTGLKIAEIPRVKRHQISPITDADLPVPAVTQQQQPPVSTSLTTETVISNPPPPSLTSAPIPPPISQPTSQLNTPLPTGLSTPSPLPTQTVSPAGPQYSQPPTGVNTGVSTPQHQQPLSHPPSTHPTATTTPSLTGGDDNLDMMGGMLDEGSHFLEAAEMIGHNDDGDVEMGQA</sequence>
<feature type="domain" description="SWI/SNF and RSC complexes subunit Ssr4 C-terminal" evidence="3">
    <location>
        <begin position="305"/>
        <end position="653"/>
    </location>
</feature>
<feature type="compositionally biased region" description="Low complexity" evidence="1">
    <location>
        <begin position="634"/>
        <end position="651"/>
    </location>
</feature>
<dbReference type="EMBL" id="ML119649">
    <property type="protein sequence ID" value="RPA86515.1"/>
    <property type="molecule type" value="Genomic_DNA"/>
</dbReference>
<name>A0A3N4IK45_ASCIM</name>
<evidence type="ECO:0000256" key="1">
    <source>
        <dbReference type="SAM" id="MobiDB-lite"/>
    </source>
</evidence>
<reference evidence="4 5" key="1">
    <citation type="journal article" date="2018" name="Nat. Ecol. Evol.">
        <title>Pezizomycetes genomes reveal the molecular basis of ectomycorrhizal truffle lifestyle.</title>
        <authorList>
            <person name="Murat C."/>
            <person name="Payen T."/>
            <person name="Noel B."/>
            <person name="Kuo A."/>
            <person name="Morin E."/>
            <person name="Chen J."/>
            <person name="Kohler A."/>
            <person name="Krizsan K."/>
            <person name="Balestrini R."/>
            <person name="Da Silva C."/>
            <person name="Montanini B."/>
            <person name="Hainaut M."/>
            <person name="Levati E."/>
            <person name="Barry K.W."/>
            <person name="Belfiori B."/>
            <person name="Cichocki N."/>
            <person name="Clum A."/>
            <person name="Dockter R.B."/>
            <person name="Fauchery L."/>
            <person name="Guy J."/>
            <person name="Iotti M."/>
            <person name="Le Tacon F."/>
            <person name="Lindquist E.A."/>
            <person name="Lipzen A."/>
            <person name="Malagnac F."/>
            <person name="Mello A."/>
            <person name="Molinier V."/>
            <person name="Miyauchi S."/>
            <person name="Poulain J."/>
            <person name="Riccioni C."/>
            <person name="Rubini A."/>
            <person name="Sitrit Y."/>
            <person name="Splivallo R."/>
            <person name="Traeger S."/>
            <person name="Wang M."/>
            <person name="Zifcakova L."/>
            <person name="Wipf D."/>
            <person name="Zambonelli A."/>
            <person name="Paolocci F."/>
            <person name="Nowrousian M."/>
            <person name="Ottonello S."/>
            <person name="Baldrian P."/>
            <person name="Spatafora J.W."/>
            <person name="Henrissat B."/>
            <person name="Nagy L.G."/>
            <person name="Aury J.M."/>
            <person name="Wincker P."/>
            <person name="Grigoriev I.V."/>
            <person name="Bonfante P."/>
            <person name="Martin F.M."/>
        </authorList>
    </citation>
    <scope>NUCLEOTIDE SEQUENCE [LARGE SCALE GENOMIC DNA]</scope>
    <source>
        <strain evidence="4 5">RN42</strain>
    </source>
</reference>